<keyword evidence="1" id="KW-1133">Transmembrane helix</keyword>
<gene>
    <name evidence="2" type="ordered locus">MTR_7g107450</name>
</gene>
<feature type="transmembrane region" description="Helical" evidence="1">
    <location>
        <begin position="12"/>
        <end position="29"/>
    </location>
</feature>
<protein>
    <submittedName>
        <fullName evidence="2">Transmembrane protein, putative</fullName>
    </submittedName>
</protein>
<reference evidence="3" key="3">
    <citation type="submission" date="2015-04" db="UniProtKB">
        <authorList>
            <consortium name="EnsemblPlants"/>
        </authorList>
    </citation>
    <scope>IDENTIFICATION</scope>
    <source>
        <strain evidence="3">cv. Jemalong A17</strain>
    </source>
</reference>
<evidence type="ECO:0000313" key="2">
    <source>
        <dbReference type="EMBL" id="KEH24349.1"/>
    </source>
</evidence>
<dbReference type="EMBL" id="CM001223">
    <property type="protein sequence ID" value="KEH24349.1"/>
    <property type="molecule type" value="Genomic_DNA"/>
</dbReference>
<evidence type="ECO:0000256" key="1">
    <source>
        <dbReference type="SAM" id="Phobius"/>
    </source>
</evidence>
<dbReference type="HOGENOM" id="CLU_2376061_0_0_1"/>
<dbReference type="EnsemblPlants" id="KEH24349">
    <property type="protein sequence ID" value="KEH24349"/>
    <property type="gene ID" value="MTR_7g107450"/>
</dbReference>
<keyword evidence="1 2" id="KW-0812">Transmembrane</keyword>
<dbReference type="AlphaFoldDB" id="A0A072U3S1"/>
<organism evidence="2 4">
    <name type="scientific">Medicago truncatula</name>
    <name type="common">Barrel medic</name>
    <name type="synonym">Medicago tribuloides</name>
    <dbReference type="NCBI Taxonomy" id="3880"/>
    <lineage>
        <taxon>Eukaryota</taxon>
        <taxon>Viridiplantae</taxon>
        <taxon>Streptophyta</taxon>
        <taxon>Embryophyta</taxon>
        <taxon>Tracheophyta</taxon>
        <taxon>Spermatophyta</taxon>
        <taxon>Magnoliopsida</taxon>
        <taxon>eudicotyledons</taxon>
        <taxon>Gunneridae</taxon>
        <taxon>Pentapetalae</taxon>
        <taxon>rosids</taxon>
        <taxon>fabids</taxon>
        <taxon>Fabales</taxon>
        <taxon>Fabaceae</taxon>
        <taxon>Papilionoideae</taxon>
        <taxon>50 kb inversion clade</taxon>
        <taxon>NPAAA clade</taxon>
        <taxon>Hologalegina</taxon>
        <taxon>IRL clade</taxon>
        <taxon>Trifolieae</taxon>
        <taxon>Medicago</taxon>
    </lineage>
</organism>
<sequence length="95" mass="10360">MAAALGWSETAAAGSLVLVAGWWGSLMMLTETKREVQRSIIGVLLGDILLHHGQKELIFTIFSVNKKRKVKRLERKMDSFGVSGSSPSVNVMLSS</sequence>
<reference evidence="2 4" key="1">
    <citation type="journal article" date="2011" name="Nature">
        <title>The Medicago genome provides insight into the evolution of rhizobial symbioses.</title>
        <authorList>
            <person name="Young N.D."/>
            <person name="Debelle F."/>
            <person name="Oldroyd G.E."/>
            <person name="Geurts R."/>
            <person name="Cannon S.B."/>
            <person name="Udvardi M.K."/>
            <person name="Benedito V.A."/>
            <person name="Mayer K.F."/>
            <person name="Gouzy J."/>
            <person name="Schoof H."/>
            <person name="Van de Peer Y."/>
            <person name="Proost S."/>
            <person name="Cook D.R."/>
            <person name="Meyers B.C."/>
            <person name="Spannagl M."/>
            <person name="Cheung F."/>
            <person name="De Mita S."/>
            <person name="Krishnakumar V."/>
            <person name="Gundlach H."/>
            <person name="Zhou S."/>
            <person name="Mudge J."/>
            <person name="Bharti A.K."/>
            <person name="Murray J.D."/>
            <person name="Naoumkina M.A."/>
            <person name="Rosen B."/>
            <person name="Silverstein K.A."/>
            <person name="Tang H."/>
            <person name="Rombauts S."/>
            <person name="Zhao P.X."/>
            <person name="Zhou P."/>
            <person name="Barbe V."/>
            <person name="Bardou P."/>
            <person name="Bechner M."/>
            <person name="Bellec A."/>
            <person name="Berger A."/>
            <person name="Berges H."/>
            <person name="Bidwell S."/>
            <person name="Bisseling T."/>
            <person name="Choisne N."/>
            <person name="Couloux A."/>
            <person name="Denny R."/>
            <person name="Deshpande S."/>
            <person name="Dai X."/>
            <person name="Doyle J.J."/>
            <person name="Dudez A.M."/>
            <person name="Farmer A.D."/>
            <person name="Fouteau S."/>
            <person name="Franken C."/>
            <person name="Gibelin C."/>
            <person name="Gish J."/>
            <person name="Goldstein S."/>
            <person name="Gonzalez A.J."/>
            <person name="Green P.J."/>
            <person name="Hallab A."/>
            <person name="Hartog M."/>
            <person name="Hua A."/>
            <person name="Humphray S.J."/>
            <person name="Jeong D.H."/>
            <person name="Jing Y."/>
            <person name="Jocker A."/>
            <person name="Kenton S.M."/>
            <person name="Kim D.J."/>
            <person name="Klee K."/>
            <person name="Lai H."/>
            <person name="Lang C."/>
            <person name="Lin S."/>
            <person name="Macmil S.L."/>
            <person name="Magdelenat G."/>
            <person name="Matthews L."/>
            <person name="McCorrison J."/>
            <person name="Monaghan E.L."/>
            <person name="Mun J.H."/>
            <person name="Najar F.Z."/>
            <person name="Nicholson C."/>
            <person name="Noirot C."/>
            <person name="O'Bleness M."/>
            <person name="Paule C.R."/>
            <person name="Poulain J."/>
            <person name="Prion F."/>
            <person name="Qin B."/>
            <person name="Qu C."/>
            <person name="Retzel E.F."/>
            <person name="Riddle C."/>
            <person name="Sallet E."/>
            <person name="Samain S."/>
            <person name="Samson N."/>
            <person name="Sanders I."/>
            <person name="Saurat O."/>
            <person name="Scarpelli C."/>
            <person name="Schiex T."/>
            <person name="Segurens B."/>
            <person name="Severin A.J."/>
            <person name="Sherrier D.J."/>
            <person name="Shi R."/>
            <person name="Sims S."/>
            <person name="Singer S.R."/>
            <person name="Sinharoy S."/>
            <person name="Sterck L."/>
            <person name="Viollet A."/>
            <person name="Wang B.B."/>
            <person name="Wang K."/>
            <person name="Wang M."/>
            <person name="Wang X."/>
            <person name="Warfsmann J."/>
            <person name="Weissenbach J."/>
            <person name="White D.D."/>
            <person name="White J.D."/>
            <person name="Wiley G.B."/>
            <person name="Wincker P."/>
            <person name="Xing Y."/>
            <person name="Yang L."/>
            <person name="Yao Z."/>
            <person name="Ying F."/>
            <person name="Zhai J."/>
            <person name="Zhou L."/>
            <person name="Zuber A."/>
            <person name="Denarie J."/>
            <person name="Dixon R.A."/>
            <person name="May G.D."/>
            <person name="Schwartz D.C."/>
            <person name="Rogers J."/>
            <person name="Quetier F."/>
            <person name="Town C.D."/>
            <person name="Roe B.A."/>
        </authorList>
    </citation>
    <scope>NUCLEOTIDE SEQUENCE [LARGE SCALE GENOMIC DNA]</scope>
    <source>
        <strain evidence="2">A17</strain>
        <strain evidence="3 4">cv. Jemalong A17</strain>
    </source>
</reference>
<proteinExistence type="predicted"/>
<dbReference type="Proteomes" id="UP000002051">
    <property type="component" value="Unassembled WGS sequence"/>
</dbReference>
<accession>A0A072U3S1</accession>
<keyword evidence="1" id="KW-0472">Membrane</keyword>
<reference evidence="2 4" key="2">
    <citation type="journal article" date="2014" name="BMC Genomics">
        <title>An improved genome release (version Mt4.0) for the model legume Medicago truncatula.</title>
        <authorList>
            <person name="Tang H."/>
            <person name="Krishnakumar V."/>
            <person name="Bidwell S."/>
            <person name="Rosen B."/>
            <person name="Chan A."/>
            <person name="Zhou S."/>
            <person name="Gentzbittel L."/>
            <person name="Childs K.L."/>
            <person name="Yandell M."/>
            <person name="Gundlach H."/>
            <person name="Mayer K.F."/>
            <person name="Schwartz D.C."/>
            <person name="Town C.D."/>
        </authorList>
    </citation>
    <scope>GENOME REANNOTATION</scope>
    <source>
        <strain evidence="2">A17</strain>
        <strain evidence="3 4">cv. Jemalong A17</strain>
    </source>
</reference>
<evidence type="ECO:0000313" key="4">
    <source>
        <dbReference type="Proteomes" id="UP000002051"/>
    </source>
</evidence>
<keyword evidence="4" id="KW-1185">Reference proteome</keyword>
<evidence type="ECO:0000313" key="3">
    <source>
        <dbReference type="EnsemblPlants" id="KEH24349"/>
    </source>
</evidence>
<name>A0A072U3S1_MEDTR</name>